<dbReference type="PANTHER" id="PTHR24186:SF23">
    <property type="entry name" value="ANKYRIN REPEAT FAMILY PROTEIN"/>
    <property type="match status" value="1"/>
</dbReference>
<proteinExistence type="predicted"/>
<feature type="repeat" description="ANK" evidence="3">
    <location>
        <begin position="84"/>
        <end position="103"/>
    </location>
</feature>
<name>A0A6D2IEE7_9BRAS</name>
<keyword evidence="1" id="KW-0677">Repeat</keyword>
<dbReference type="PROSITE" id="PS50088">
    <property type="entry name" value="ANK_REPEAT"/>
    <property type="match status" value="3"/>
</dbReference>
<dbReference type="Pfam" id="PF12796">
    <property type="entry name" value="Ank_2"/>
    <property type="match status" value="1"/>
</dbReference>
<organism evidence="4 5">
    <name type="scientific">Microthlaspi erraticum</name>
    <dbReference type="NCBI Taxonomy" id="1685480"/>
    <lineage>
        <taxon>Eukaryota</taxon>
        <taxon>Viridiplantae</taxon>
        <taxon>Streptophyta</taxon>
        <taxon>Embryophyta</taxon>
        <taxon>Tracheophyta</taxon>
        <taxon>Spermatophyta</taxon>
        <taxon>Magnoliopsida</taxon>
        <taxon>eudicotyledons</taxon>
        <taxon>Gunneridae</taxon>
        <taxon>Pentapetalae</taxon>
        <taxon>rosids</taxon>
        <taxon>malvids</taxon>
        <taxon>Brassicales</taxon>
        <taxon>Brassicaceae</taxon>
        <taxon>Coluteocarpeae</taxon>
        <taxon>Microthlaspi</taxon>
    </lineage>
</organism>
<evidence type="ECO:0000313" key="5">
    <source>
        <dbReference type="Proteomes" id="UP000467841"/>
    </source>
</evidence>
<keyword evidence="2 3" id="KW-0040">ANK repeat</keyword>
<evidence type="ECO:0000313" key="4">
    <source>
        <dbReference type="EMBL" id="CAA7026652.1"/>
    </source>
</evidence>
<sequence>MEEHPELAMTTVDLSNTTALHTAASQRHMEVVEYLIEAAGSSLAAIAKSNGKTALHSAARNCHMEVVKVILAVEPDTAMRIDKKGQTPLHMAVKGQSLDVVSS</sequence>
<gene>
    <name evidence="4" type="ORF">MERR_LOCUS13887</name>
</gene>
<protein>
    <submittedName>
        <fullName evidence="4">Uncharacterized protein</fullName>
    </submittedName>
</protein>
<feature type="repeat" description="ANK" evidence="3">
    <location>
        <begin position="15"/>
        <end position="37"/>
    </location>
</feature>
<evidence type="ECO:0000256" key="2">
    <source>
        <dbReference type="ARBA" id="ARBA00023043"/>
    </source>
</evidence>
<evidence type="ECO:0000256" key="3">
    <source>
        <dbReference type="PROSITE-ProRule" id="PRU00023"/>
    </source>
</evidence>
<dbReference type="SMART" id="SM00248">
    <property type="entry name" value="ANK"/>
    <property type="match status" value="2"/>
</dbReference>
<dbReference type="AlphaFoldDB" id="A0A6D2IEE7"/>
<comment type="caution">
    <text evidence="4">The sequence shown here is derived from an EMBL/GenBank/DDBJ whole genome shotgun (WGS) entry which is preliminary data.</text>
</comment>
<dbReference type="InterPro" id="IPR002110">
    <property type="entry name" value="Ankyrin_rpt"/>
</dbReference>
<feature type="repeat" description="ANK" evidence="3">
    <location>
        <begin position="50"/>
        <end position="82"/>
    </location>
</feature>
<dbReference type="Pfam" id="PF00023">
    <property type="entry name" value="Ank"/>
    <property type="match status" value="1"/>
</dbReference>
<dbReference type="EMBL" id="CACVBM020001052">
    <property type="protein sequence ID" value="CAA7026652.1"/>
    <property type="molecule type" value="Genomic_DNA"/>
</dbReference>
<dbReference type="PANTHER" id="PTHR24186">
    <property type="entry name" value="PROTEIN PHOSPHATASE 1 REGULATORY SUBUNIT"/>
    <property type="match status" value="1"/>
</dbReference>
<reference evidence="4" key="1">
    <citation type="submission" date="2020-01" db="EMBL/GenBank/DDBJ databases">
        <authorList>
            <person name="Mishra B."/>
        </authorList>
    </citation>
    <scope>NUCLEOTIDE SEQUENCE [LARGE SCALE GENOMIC DNA]</scope>
</reference>
<dbReference type="PROSITE" id="PS50297">
    <property type="entry name" value="ANK_REP_REGION"/>
    <property type="match status" value="3"/>
</dbReference>
<dbReference type="SUPFAM" id="SSF48403">
    <property type="entry name" value="Ankyrin repeat"/>
    <property type="match status" value="1"/>
</dbReference>
<dbReference type="InterPro" id="IPR036770">
    <property type="entry name" value="Ankyrin_rpt-contain_sf"/>
</dbReference>
<dbReference type="OrthoDB" id="1913941at2759"/>
<dbReference type="Gene3D" id="1.25.40.20">
    <property type="entry name" value="Ankyrin repeat-containing domain"/>
    <property type="match status" value="1"/>
</dbReference>
<keyword evidence="5" id="KW-1185">Reference proteome</keyword>
<dbReference type="Proteomes" id="UP000467841">
    <property type="component" value="Unassembled WGS sequence"/>
</dbReference>
<dbReference type="GO" id="GO:0005886">
    <property type="term" value="C:plasma membrane"/>
    <property type="evidence" value="ECO:0007669"/>
    <property type="project" value="TreeGrafter"/>
</dbReference>
<evidence type="ECO:0000256" key="1">
    <source>
        <dbReference type="ARBA" id="ARBA00022737"/>
    </source>
</evidence>
<accession>A0A6D2IEE7</accession>